<protein>
    <submittedName>
        <fullName evidence="1">Uncharacterized protein</fullName>
    </submittedName>
</protein>
<dbReference type="Proteomes" id="UP001161017">
    <property type="component" value="Unassembled WGS sequence"/>
</dbReference>
<accession>A0AA43QGT5</accession>
<evidence type="ECO:0000313" key="2">
    <source>
        <dbReference type="Proteomes" id="UP001161017"/>
    </source>
</evidence>
<name>A0AA43QGT5_9LECA</name>
<gene>
    <name evidence="1" type="ORF">OHK93_005494</name>
</gene>
<sequence length="324" mass="37944">MNRDYFSALPEDIRHHILTYFESEIVQRDKHGNVRYIGQAALGEFISGAHFKRESLQLWRRHELARVSRQFREDSLDLFFSLNKFEFGSVPLLIEFLEVMLDDRRLKRLTSLRFTLKARANVAASAKPERSIKLMRRIYKLFFLCGNLKELEIHAQVYWRSTDGLTESNTFPVENALSHFQKTSFNGSPLSFGGLIENAPSRHGYDEVPRQWVGLDLPQDLRSKYERVQGILASAYDIFLKDKQEQDILEQLRQEREPSPLYIMPTRDPNMFAYYLALMEWAWNNDLEQSRIDAMTRAILARVDSVAFHAWLYTPSGIPDTRET</sequence>
<dbReference type="AlphaFoldDB" id="A0AA43QGT5"/>
<organism evidence="1 2">
    <name type="scientific">Ramalina farinacea</name>
    <dbReference type="NCBI Taxonomy" id="258253"/>
    <lineage>
        <taxon>Eukaryota</taxon>
        <taxon>Fungi</taxon>
        <taxon>Dikarya</taxon>
        <taxon>Ascomycota</taxon>
        <taxon>Pezizomycotina</taxon>
        <taxon>Lecanoromycetes</taxon>
        <taxon>OSLEUM clade</taxon>
        <taxon>Lecanoromycetidae</taxon>
        <taxon>Lecanorales</taxon>
        <taxon>Lecanorineae</taxon>
        <taxon>Ramalinaceae</taxon>
        <taxon>Ramalina</taxon>
    </lineage>
</organism>
<evidence type="ECO:0000313" key="1">
    <source>
        <dbReference type="EMBL" id="MDI1486268.1"/>
    </source>
</evidence>
<keyword evidence="2" id="KW-1185">Reference proteome</keyword>
<comment type="caution">
    <text evidence="1">The sequence shown here is derived from an EMBL/GenBank/DDBJ whole genome shotgun (WGS) entry which is preliminary data.</text>
</comment>
<proteinExistence type="predicted"/>
<reference evidence="1" key="1">
    <citation type="journal article" date="2023" name="Genome Biol. Evol.">
        <title>First Whole Genome Sequence and Flow Cytometry Genome Size Data for the Lichen-Forming Fungus Ramalina farinacea (Ascomycota).</title>
        <authorList>
            <person name="Llewellyn T."/>
            <person name="Mian S."/>
            <person name="Hill R."/>
            <person name="Leitch I.J."/>
            <person name="Gaya E."/>
        </authorList>
    </citation>
    <scope>NUCLEOTIDE SEQUENCE</scope>
    <source>
        <strain evidence="1">LIQ254RAFAR</strain>
    </source>
</reference>
<dbReference type="EMBL" id="JAPUFD010000003">
    <property type="protein sequence ID" value="MDI1486268.1"/>
    <property type="molecule type" value="Genomic_DNA"/>
</dbReference>